<feature type="chain" id="PRO_5037892368" description="PEP-CTERM sorting domain-containing protein" evidence="1">
    <location>
        <begin position="30"/>
        <end position="205"/>
    </location>
</feature>
<organism evidence="2">
    <name type="scientific">Woronichinia naegeliana WA131</name>
    <dbReference type="NCBI Taxonomy" id="2824559"/>
    <lineage>
        <taxon>Bacteria</taxon>
        <taxon>Bacillati</taxon>
        <taxon>Cyanobacteriota</taxon>
        <taxon>Cyanophyceae</taxon>
        <taxon>Synechococcales</taxon>
        <taxon>Coelosphaeriaceae</taxon>
        <taxon>Woronichinia</taxon>
    </lineage>
</organism>
<evidence type="ECO:0000313" key="2">
    <source>
        <dbReference type="EMBL" id="UXE60770.1"/>
    </source>
</evidence>
<feature type="signal peptide" evidence="1">
    <location>
        <begin position="1"/>
        <end position="29"/>
    </location>
</feature>
<evidence type="ECO:0000256" key="1">
    <source>
        <dbReference type="SAM" id="SignalP"/>
    </source>
</evidence>
<protein>
    <recommendedName>
        <fullName evidence="3">PEP-CTERM sorting domain-containing protein</fullName>
    </recommendedName>
</protein>
<dbReference type="Proteomes" id="UP001065613">
    <property type="component" value="Chromosome"/>
</dbReference>
<sequence>MALAKLIKTSAMGGVMLMGLNLLSQPAQAILYNVTGKLADGGNLTGSFDYNPNTYTNWNISIANSLNTTFNKTYDTTSSFVSISGSSGLISDASQLILALNGSDFNTDNYQFVRLSFVTSLTGTSTDVTSLVQGSFPVSGSLGSVTSFAATINGVPVNAREAINSVPSSVVAVPWETDALPVIGSTVLFGLGLWAKRKFAKPLQK</sequence>
<accession>A0A977KY59</accession>
<reference evidence="2" key="1">
    <citation type="submission" date="2021-04" db="EMBL/GenBank/DDBJ databases">
        <title>Genome sequence of Woronichinia naegeliana from Washington state freshwater lake bloom.</title>
        <authorList>
            <person name="Dreher T.W."/>
        </authorList>
    </citation>
    <scope>NUCLEOTIDE SEQUENCE</scope>
    <source>
        <strain evidence="2">WA131</strain>
    </source>
</reference>
<gene>
    <name evidence="2" type="ORF">KA717_35675</name>
</gene>
<evidence type="ECO:0008006" key="3">
    <source>
        <dbReference type="Google" id="ProtNLM"/>
    </source>
</evidence>
<dbReference type="EMBL" id="CP073041">
    <property type="protein sequence ID" value="UXE60770.1"/>
    <property type="molecule type" value="Genomic_DNA"/>
</dbReference>
<dbReference type="AlphaFoldDB" id="A0A977KY59"/>
<name>A0A977KY59_9CYAN</name>
<dbReference type="KEGG" id="wna:KA717_35675"/>
<proteinExistence type="predicted"/>
<keyword evidence="1" id="KW-0732">Signal</keyword>